<evidence type="ECO:0000256" key="6">
    <source>
        <dbReference type="ARBA" id="ARBA00022840"/>
    </source>
</evidence>
<evidence type="ECO:0000256" key="7">
    <source>
        <dbReference type="ARBA" id="ARBA00047899"/>
    </source>
</evidence>
<protein>
    <recommendedName>
        <fullName evidence="1">non-specific serine/threonine protein kinase</fullName>
        <ecNumber evidence="1">2.7.11.1</ecNumber>
    </recommendedName>
</protein>
<proteinExistence type="predicted"/>
<evidence type="ECO:0000313" key="13">
    <source>
        <dbReference type="Proteomes" id="UP000238701"/>
    </source>
</evidence>
<dbReference type="Proteomes" id="UP000238701">
    <property type="component" value="Unassembled WGS sequence"/>
</dbReference>
<dbReference type="Gene3D" id="2.120.10.30">
    <property type="entry name" value="TolB, C-terminal domain"/>
    <property type="match status" value="3"/>
</dbReference>
<dbReference type="PANTHER" id="PTHR43289:SF34">
    <property type="entry name" value="SERINE_THREONINE-PROTEIN KINASE YBDM-RELATED"/>
    <property type="match status" value="1"/>
</dbReference>
<dbReference type="PANTHER" id="PTHR43289">
    <property type="entry name" value="MITOGEN-ACTIVATED PROTEIN KINASE KINASE KINASE 20-RELATED"/>
    <property type="match status" value="1"/>
</dbReference>
<dbReference type="Gene3D" id="1.10.510.10">
    <property type="entry name" value="Transferase(Phosphotransferase) domain 1"/>
    <property type="match status" value="1"/>
</dbReference>
<evidence type="ECO:0000256" key="4">
    <source>
        <dbReference type="ARBA" id="ARBA00022741"/>
    </source>
</evidence>
<accession>A0A2U3KC45</accession>
<dbReference type="GO" id="GO:0005524">
    <property type="term" value="F:ATP binding"/>
    <property type="evidence" value="ECO:0007669"/>
    <property type="project" value="UniProtKB-UniRule"/>
</dbReference>
<sequence length="898" mass="96112">MALTAGTKLGPYEIQSPLGAGGMGEVYRARDTRLDRSVAIKVLPAHLSSDPDLKLRLEREARAISSLQHPHICVLHDIGHQDGTDYLVMEYLEGETLADRLRKGPLPMEQVVQIGVEITDALDKAHRRGIIHRDLKPGNIMLTKSGAKLMDFGLAKPRALAAPAAADVDRALTPSSPTSPLAIPAREVSPLTVAGTVIGTYQYMAPEQIEGREADARSDIFALGAVLYEMATGQRAFEGKSQISVASAILEKDPPPISAIRAAVPPVLEHVISRALNKDPEKRWQSAGDIRAELQWAGSSGAALGASAGSSAATLGGRERWLVAIAAVVATVALIAAGVAFWRKPPEPRRLYASIAPPEDSAFELIGDVGAPPVISPDGTNLVFGAGGRIWIRYLESGDAHALEGTENGTFPFWSPDSRKIGFFSAGKLRIVDIAGGAPLPLCDAPNPRGGAWSPKGVLLFTPSIRSALYEVPATGGTPVQVTTLDTAKHSTHRWPQFLPDGDHFLYLATNHAGQRGFSGIYVGSLSRGGTQSQLLISTDADALYASGYVLFLRKNDLMAQRFDLGSLSLRGDAVRLADKVLNDQGIWRGAFTASENGLLTYAVGANAAEEGQLTWFEANGKVLGTMAERGSNSPRISPDGNRVALEFGVPNPNIWIFDSVRGLRTRLTTDVASSPVWSRDGKSIVYMIIPMSTNKARLAVRPADGSGNESLFAQDDQWESPTDWSPDGKYILYDRGEPGATDVYVMPIAADQKPFPFVATPAWERSGAFSPDGHWVAYTSRESGRDEVYVAPFPGPGQKWQVSSNGAVSPRWRRDGKALVAVNGDDILEFPISTANGSIQSGEPKVLFSTAIGQTLLFDVGWDVAPDGRLLINSLGKSRAGSRPLMLVVNWPAGLAH</sequence>
<dbReference type="PROSITE" id="PS00107">
    <property type="entry name" value="PROTEIN_KINASE_ATP"/>
    <property type="match status" value="1"/>
</dbReference>
<dbReference type="GO" id="GO:0004674">
    <property type="term" value="F:protein serine/threonine kinase activity"/>
    <property type="evidence" value="ECO:0007669"/>
    <property type="project" value="UniProtKB-KW"/>
</dbReference>
<dbReference type="Gene3D" id="3.30.200.20">
    <property type="entry name" value="Phosphorylase Kinase, domain 1"/>
    <property type="match status" value="1"/>
</dbReference>
<dbReference type="PROSITE" id="PS50011">
    <property type="entry name" value="PROTEIN_KINASE_DOM"/>
    <property type="match status" value="1"/>
</dbReference>
<dbReference type="FunFam" id="1.10.510.10:FF:000021">
    <property type="entry name" value="Serine/threonine protein kinase"/>
    <property type="match status" value="1"/>
</dbReference>
<reference evidence="13" key="1">
    <citation type="submission" date="2018-02" db="EMBL/GenBank/DDBJ databases">
        <authorList>
            <person name="Hausmann B."/>
        </authorList>
    </citation>
    <scope>NUCLEOTIDE SEQUENCE [LARGE SCALE GENOMIC DNA]</scope>
    <source>
        <strain evidence="13">Peat soil MAG SbA1</strain>
    </source>
</reference>
<evidence type="ECO:0000256" key="2">
    <source>
        <dbReference type="ARBA" id="ARBA00022527"/>
    </source>
</evidence>
<dbReference type="AlphaFoldDB" id="A0A2U3KC45"/>
<keyword evidence="4 9" id="KW-0547">Nucleotide-binding</keyword>
<feature type="transmembrane region" description="Helical" evidence="10">
    <location>
        <begin position="321"/>
        <end position="342"/>
    </location>
</feature>
<dbReference type="SMART" id="SM00220">
    <property type="entry name" value="S_TKc"/>
    <property type="match status" value="1"/>
</dbReference>
<evidence type="ECO:0000256" key="1">
    <source>
        <dbReference type="ARBA" id="ARBA00012513"/>
    </source>
</evidence>
<dbReference type="InterPro" id="IPR011042">
    <property type="entry name" value="6-blade_b-propeller_TolB-like"/>
</dbReference>
<evidence type="ECO:0000259" key="11">
    <source>
        <dbReference type="PROSITE" id="PS50011"/>
    </source>
</evidence>
<feature type="domain" description="Protein kinase" evidence="11">
    <location>
        <begin position="12"/>
        <end position="297"/>
    </location>
</feature>
<evidence type="ECO:0000256" key="5">
    <source>
        <dbReference type="ARBA" id="ARBA00022777"/>
    </source>
</evidence>
<keyword evidence="5 12" id="KW-0418">Kinase</keyword>
<dbReference type="CDD" id="cd14014">
    <property type="entry name" value="STKc_PknB_like"/>
    <property type="match status" value="1"/>
</dbReference>
<organism evidence="12 13">
    <name type="scientific">Candidatus Sulfotelmatobacter kueseliae</name>
    <dbReference type="NCBI Taxonomy" id="2042962"/>
    <lineage>
        <taxon>Bacteria</taxon>
        <taxon>Pseudomonadati</taxon>
        <taxon>Acidobacteriota</taxon>
        <taxon>Terriglobia</taxon>
        <taxon>Terriglobales</taxon>
        <taxon>Candidatus Korobacteraceae</taxon>
        <taxon>Candidatus Sulfotelmatobacter</taxon>
    </lineage>
</organism>
<evidence type="ECO:0000256" key="8">
    <source>
        <dbReference type="ARBA" id="ARBA00048679"/>
    </source>
</evidence>
<dbReference type="SUPFAM" id="SSF69304">
    <property type="entry name" value="Tricorn protease N-terminal domain"/>
    <property type="match status" value="1"/>
</dbReference>
<dbReference type="Pfam" id="PF07676">
    <property type="entry name" value="PD40"/>
    <property type="match status" value="3"/>
</dbReference>
<dbReference type="FunFam" id="3.30.200.20:FF:000035">
    <property type="entry name" value="Serine/threonine protein kinase Stk1"/>
    <property type="match status" value="1"/>
</dbReference>
<dbReference type="InterPro" id="IPR011659">
    <property type="entry name" value="WD40"/>
</dbReference>
<keyword evidence="2 12" id="KW-0723">Serine/threonine-protein kinase</keyword>
<dbReference type="InterPro" id="IPR017441">
    <property type="entry name" value="Protein_kinase_ATP_BS"/>
</dbReference>
<dbReference type="InterPro" id="IPR008271">
    <property type="entry name" value="Ser/Thr_kinase_AS"/>
</dbReference>
<dbReference type="Pfam" id="PF00069">
    <property type="entry name" value="Pkinase"/>
    <property type="match status" value="1"/>
</dbReference>
<keyword evidence="6 9" id="KW-0067">ATP-binding</keyword>
<name>A0A2U3KC45_9BACT</name>
<dbReference type="SUPFAM" id="SSF82171">
    <property type="entry name" value="DPP6 N-terminal domain-like"/>
    <property type="match status" value="1"/>
</dbReference>
<keyword evidence="10" id="KW-0812">Transmembrane</keyword>
<keyword evidence="3" id="KW-0808">Transferase</keyword>
<dbReference type="InterPro" id="IPR000719">
    <property type="entry name" value="Prot_kinase_dom"/>
</dbReference>
<comment type="catalytic activity">
    <reaction evidence="7">
        <text>L-threonyl-[protein] + ATP = O-phospho-L-threonyl-[protein] + ADP + H(+)</text>
        <dbReference type="Rhea" id="RHEA:46608"/>
        <dbReference type="Rhea" id="RHEA-COMP:11060"/>
        <dbReference type="Rhea" id="RHEA-COMP:11605"/>
        <dbReference type="ChEBI" id="CHEBI:15378"/>
        <dbReference type="ChEBI" id="CHEBI:30013"/>
        <dbReference type="ChEBI" id="CHEBI:30616"/>
        <dbReference type="ChEBI" id="CHEBI:61977"/>
        <dbReference type="ChEBI" id="CHEBI:456216"/>
        <dbReference type="EC" id="2.7.11.1"/>
    </reaction>
</comment>
<evidence type="ECO:0000256" key="3">
    <source>
        <dbReference type="ARBA" id="ARBA00022679"/>
    </source>
</evidence>
<dbReference type="InterPro" id="IPR011009">
    <property type="entry name" value="Kinase-like_dom_sf"/>
</dbReference>
<gene>
    <name evidence="12" type="ORF">SBA1_1750004</name>
</gene>
<dbReference type="EC" id="2.7.11.1" evidence="1"/>
<evidence type="ECO:0000256" key="10">
    <source>
        <dbReference type="SAM" id="Phobius"/>
    </source>
</evidence>
<dbReference type="OrthoDB" id="101360at2"/>
<comment type="catalytic activity">
    <reaction evidence="8">
        <text>L-seryl-[protein] + ATP = O-phospho-L-seryl-[protein] + ADP + H(+)</text>
        <dbReference type="Rhea" id="RHEA:17989"/>
        <dbReference type="Rhea" id="RHEA-COMP:9863"/>
        <dbReference type="Rhea" id="RHEA-COMP:11604"/>
        <dbReference type="ChEBI" id="CHEBI:15378"/>
        <dbReference type="ChEBI" id="CHEBI:29999"/>
        <dbReference type="ChEBI" id="CHEBI:30616"/>
        <dbReference type="ChEBI" id="CHEBI:83421"/>
        <dbReference type="ChEBI" id="CHEBI:456216"/>
        <dbReference type="EC" id="2.7.11.1"/>
    </reaction>
</comment>
<evidence type="ECO:0000256" key="9">
    <source>
        <dbReference type="PROSITE-ProRule" id="PRU10141"/>
    </source>
</evidence>
<keyword evidence="10" id="KW-1133">Transmembrane helix</keyword>
<dbReference type="EMBL" id="OMOD01000085">
    <property type="protein sequence ID" value="SPF37242.1"/>
    <property type="molecule type" value="Genomic_DNA"/>
</dbReference>
<dbReference type="SUPFAM" id="SSF56112">
    <property type="entry name" value="Protein kinase-like (PK-like)"/>
    <property type="match status" value="1"/>
</dbReference>
<evidence type="ECO:0000313" key="12">
    <source>
        <dbReference type="EMBL" id="SPF37242.1"/>
    </source>
</evidence>
<dbReference type="PROSITE" id="PS00108">
    <property type="entry name" value="PROTEIN_KINASE_ST"/>
    <property type="match status" value="1"/>
</dbReference>
<feature type="binding site" evidence="9">
    <location>
        <position position="41"/>
    </location>
    <ligand>
        <name>ATP</name>
        <dbReference type="ChEBI" id="CHEBI:30616"/>
    </ligand>
</feature>
<keyword evidence="10" id="KW-0472">Membrane</keyword>